<evidence type="ECO:0000313" key="2">
    <source>
        <dbReference type="Proteomes" id="UP000577707"/>
    </source>
</evidence>
<sequence>METLTATEPEANSATKQLSLKFRHASALTKLMDERQDLRGVHVFADFVDDSVRWSA</sequence>
<dbReference type="AlphaFoldDB" id="A0A7W5F7T3"/>
<protein>
    <submittedName>
        <fullName evidence="1">Uncharacterized protein</fullName>
    </submittedName>
</protein>
<accession>A0A7W5F7T3</accession>
<keyword evidence="2" id="KW-1185">Reference proteome</keyword>
<dbReference type="EMBL" id="JACHXG010000002">
    <property type="protein sequence ID" value="MBB3088167.1"/>
    <property type="molecule type" value="Genomic_DNA"/>
</dbReference>
<reference evidence="1 2" key="1">
    <citation type="submission" date="2020-08" db="EMBL/GenBank/DDBJ databases">
        <title>Genomic Encyclopedia of Type Strains, Phase III (KMG-III): the genomes of soil and plant-associated and newly described type strains.</title>
        <authorList>
            <person name="Whitman W."/>
        </authorList>
    </citation>
    <scope>NUCLEOTIDE SEQUENCE [LARGE SCALE GENOMIC DNA]</scope>
    <source>
        <strain evidence="1 2">CECT 3302</strain>
    </source>
</reference>
<gene>
    <name evidence="1" type="ORF">FHS12_001100</name>
</gene>
<evidence type="ECO:0000313" key="1">
    <source>
        <dbReference type="EMBL" id="MBB3088167.1"/>
    </source>
</evidence>
<dbReference type="Proteomes" id="UP000577707">
    <property type="component" value="Unassembled WGS sequence"/>
</dbReference>
<name>A0A7W5F7T3_9ACTN</name>
<proteinExistence type="predicted"/>
<organism evidence="1 2">
    <name type="scientific">Nocardioides albus</name>
    <dbReference type="NCBI Taxonomy" id="1841"/>
    <lineage>
        <taxon>Bacteria</taxon>
        <taxon>Bacillati</taxon>
        <taxon>Actinomycetota</taxon>
        <taxon>Actinomycetes</taxon>
        <taxon>Propionibacteriales</taxon>
        <taxon>Nocardioidaceae</taxon>
        <taxon>Nocardioides</taxon>
    </lineage>
</organism>
<comment type="caution">
    <text evidence="1">The sequence shown here is derived from an EMBL/GenBank/DDBJ whole genome shotgun (WGS) entry which is preliminary data.</text>
</comment>
<dbReference type="RefSeq" id="WP_183543005.1">
    <property type="nucleotide sequence ID" value="NZ_BMQT01000004.1"/>
</dbReference>